<proteinExistence type="predicted"/>
<dbReference type="GeneID" id="94194051"/>
<dbReference type="Proteomes" id="UP001497744">
    <property type="component" value="Unassembled WGS sequence"/>
</dbReference>
<evidence type="ECO:0000313" key="3">
    <source>
        <dbReference type="Proteomes" id="UP001497744"/>
    </source>
</evidence>
<dbReference type="EMBL" id="BPLF01000002">
    <property type="protein sequence ID" value="GIX62570.1"/>
    <property type="molecule type" value="Genomic_DNA"/>
</dbReference>
<dbReference type="AlphaFoldDB" id="A0AAV4LS11"/>
<dbReference type="RefSeq" id="XP_067714639.1">
    <property type="nucleotide sequence ID" value="XM_067858538.1"/>
</dbReference>
<gene>
    <name evidence="2" type="ORF">BcabD6B2_20050</name>
</gene>
<dbReference type="Pfam" id="PF12785">
    <property type="entry name" value="VESA1_N"/>
    <property type="match status" value="1"/>
</dbReference>
<keyword evidence="1" id="KW-0812">Transmembrane</keyword>
<dbReference type="InterPro" id="IPR024751">
    <property type="entry name" value="VESA1"/>
</dbReference>
<protein>
    <submittedName>
        <fullName evidence="2">Uncharacterized protein</fullName>
    </submittedName>
</protein>
<reference evidence="2 3" key="1">
    <citation type="submission" date="2021-06" db="EMBL/GenBank/DDBJ databases">
        <title>Genome sequence of Babesia caballi.</title>
        <authorList>
            <person name="Yamagishi J."/>
            <person name="Kidaka T."/>
            <person name="Ochi A."/>
        </authorList>
    </citation>
    <scope>NUCLEOTIDE SEQUENCE [LARGE SCALE GENOMIC DNA]</scope>
    <source>
        <strain evidence="2">USDA-D6B2</strain>
    </source>
</reference>
<keyword evidence="3" id="KW-1185">Reference proteome</keyword>
<accession>A0AAV4LS11</accession>
<name>A0AAV4LS11_BABCB</name>
<keyword evidence="1" id="KW-1133">Transmembrane helix</keyword>
<comment type="caution">
    <text evidence="2">The sequence shown here is derived from an EMBL/GenBank/DDBJ whole genome shotgun (WGS) entry which is preliminary data.</text>
</comment>
<sequence length="323" mass="35621">MTSQQKPLTEAPKNLKEAIDWVIQIKGHAQDLAKELKKLLKHDGSEVAMRVLESYRLASQSVIEKLTPQKEKFHFAVPHAILNKLGQGLDPFPSGSAAISREEAEKWVSKVQGNTSEMLIKDLAEGLKMFVDQPNGILQNPNISAYPETSMWPDSSADKKTCALIFLGIGPMLFYGLTYLYWWCESQGDWKRLQFQNSGSTNSLSAYLDAMGFKDSEFNEQKKQGSKIAEVLDKAFPELKNNANEPYPSYLSKLLKETVSTSTSLTSLYVLSYHFITHPLYIVESTSPATPSFLGYSAPAALAGGAYGFNLGGLGTFMGALLA</sequence>
<feature type="transmembrane region" description="Helical" evidence="1">
    <location>
        <begin position="163"/>
        <end position="184"/>
    </location>
</feature>
<evidence type="ECO:0000313" key="2">
    <source>
        <dbReference type="EMBL" id="GIX62570.1"/>
    </source>
</evidence>
<keyword evidence="1" id="KW-0472">Membrane</keyword>
<evidence type="ECO:0000256" key="1">
    <source>
        <dbReference type="SAM" id="Phobius"/>
    </source>
</evidence>
<organism evidence="2 3">
    <name type="scientific">Babesia caballi</name>
    <dbReference type="NCBI Taxonomy" id="5871"/>
    <lineage>
        <taxon>Eukaryota</taxon>
        <taxon>Sar</taxon>
        <taxon>Alveolata</taxon>
        <taxon>Apicomplexa</taxon>
        <taxon>Aconoidasida</taxon>
        <taxon>Piroplasmida</taxon>
        <taxon>Babesiidae</taxon>
        <taxon>Babesia</taxon>
    </lineage>
</organism>